<keyword evidence="2" id="KW-0520">NAD</keyword>
<name>A0A261F9V3_9BIFI</name>
<dbReference type="RefSeq" id="WP_094689532.1">
    <property type="nucleotide sequence ID" value="NZ_JACBYZ010000001.1"/>
</dbReference>
<dbReference type="PANTHER" id="PTHR43333">
    <property type="entry name" value="2-HACID_DH_C DOMAIN-CONTAINING PROTEIN"/>
    <property type="match status" value="1"/>
</dbReference>
<evidence type="ECO:0000256" key="2">
    <source>
        <dbReference type="ARBA" id="ARBA00023027"/>
    </source>
</evidence>
<evidence type="ECO:0000259" key="4">
    <source>
        <dbReference type="Pfam" id="PF02826"/>
    </source>
</evidence>
<dbReference type="InterPro" id="IPR036291">
    <property type="entry name" value="NAD(P)-bd_dom_sf"/>
</dbReference>
<dbReference type="InterPro" id="IPR006140">
    <property type="entry name" value="D-isomer_DH_NAD-bd"/>
</dbReference>
<dbReference type="SUPFAM" id="SSF52283">
    <property type="entry name" value="Formate/glycerate dehydrogenase catalytic domain-like"/>
    <property type="match status" value="1"/>
</dbReference>
<evidence type="ECO:0000256" key="1">
    <source>
        <dbReference type="ARBA" id="ARBA00023002"/>
    </source>
</evidence>
<dbReference type="SUPFAM" id="SSF51735">
    <property type="entry name" value="NAD(P)-binding Rossmann-fold domains"/>
    <property type="match status" value="1"/>
</dbReference>
<protein>
    <submittedName>
        <fullName evidence="5">2-hydroxyacid dehydrogenase</fullName>
    </submittedName>
</protein>
<feature type="compositionally biased region" description="Polar residues" evidence="3">
    <location>
        <begin position="23"/>
        <end position="36"/>
    </location>
</feature>
<sequence length="363" mass="38674">MTTSETRENMTTSTAPAPVSAHVPTSTPHAQQTAQTAGEGMHIVAVDRFYPADRQMMEASIPAARFTWLAPKSEHLPADATAVVGNFPVAAVQELFTAQSHASAPRLQLIQLLSAGYYKYMNLALPQGVVITNASGAYDQAVSEHAFAQLLALMKNLDQYADLQRKHRWQSAGEVRSLVGATVVVLGYGHIGEAFARLCTAMGAKVFGFRRNPAHSANSAAVAQVVAMDSLAEYLPSADVVMSFLPSNPQTVGFFDESFFSAMKQGSYFVNAGRGDAVDSAALQASLRAGHLAGAALDVTNPEPLPADSTLWDTPRLIISPHVAGGWHLPQSVVNLRNLTMTNLTHLALGEPVENVVLPSSRA</sequence>
<keyword evidence="6" id="KW-1185">Reference proteome</keyword>
<gene>
    <name evidence="5" type="ORF">AEAE_0427</name>
</gene>
<dbReference type="Pfam" id="PF02826">
    <property type="entry name" value="2-Hacid_dh_C"/>
    <property type="match status" value="1"/>
</dbReference>
<accession>A0A261F9V3</accession>
<feature type="region of interest" description="Disordered" evidence="3">
    <location>
        <begin position="1"/>
        <end position="38"/>
    </location>
</feature>
<dbReference type="AlphaFoldDB" id="A0A261F9V3"/>
<dbReference type="Proteomes" id="UP000228976">
    <property type="component" value="Unassembled WGS sequence"/>
</dbReference>
<dbReference type="OrthoDB" id="4324715at2"/>
<dbReference type="Gene3D" id="3.40.50.720">
    <property type="entry name" value="NAD(P)-binding Rossmann-like Domain"/>
    <property type="match status" value="2"/>
</dbReference>
<dbReference type="GO" id="GO:0016491">
    <property type="term" value="F:oxidoreductase activity"/>
    <property type="evidence" value="ECO:0007669"/>
    <property type="project" value="UniProtKB-KW"/>
</dbReference>
<evidence type="ECO:0000313" key="5">
    <source>
        <dbReference type="EMBL" id="OZG55939.1"/>
    </source>
</evidence>
<evidence type="ECO:0000256" key="3">
    <source>
        <dbReference type="SAM" id="MobiDB-lite"/>
    </source>
</evidence>
<organism evidence="5 6">
    <name type="scientific">Aeriscardovia aeriphila</name>
    <dbReference type="NCBI Taxonomy" id="218139"/>
    <lineage>
        <taxon>Bacteria</taxon>
        <taxon>Bacillati</taxon>
        <taxon>Actinomycetota</taxon>
        <taxon>Actinomycetes</taxon>
        <taxon>Bifidobacteriales</taxon>
        <taxon>Bifidobacteriaceae</taxon>
        <taxon>Aeriscardovia</taxon>
    </lineage>
</organism>
<feature type="domain" description="D-isomer specific 2-hydroxyacid dehydrogenase NAD-binding" evidence="4">
    <location>
        <begin position="147"/>
        <end position="324"/>
    </location>
</feature>
<keyword evidence="1" id="KW-0560">Oxidoreductase</keyword>
<proteinExistence type="predicted"/>
<dbReference type="CDD" id="cd05300">
    <property type="entry name" value="2-Hacid_dh_1"/>
    <property type="match status" value="1"/>
</dbReference>
<dbReference type="EMBL" id="MWWU01000002">
    <property type="protein sequence ID" value="OZG55939.1"/>
    <property type="molecule type" value="Genomic_DNA"/>
</dbReference>
<dbReference type="PANTHER" id="PTHR43333:SF1">
    <property type="entry name" value="D-ISOMER SPECIFIC 2-HYDROXYACID DEHYDROGENASE NAD-BINDING DOMAIN-CONTAINING PROTEIN"/>
    <property type="match status" value="1"/>
</dbReference>
<comment type="caution">
    <text evidence="5">The sequence shown here is derived from an EMBL/GenBank/DDBJ whole genome shotgun (WGS) entry which is preliminary data.</text>
</comment>
<evidence type="ECO:0000313" key="6">
    <source>
        <dbReference type="Proteomes" id="UP000228976"/>
    </source>
</evidence>
<reference evidence="5 6" key="1">
    <citation type="journal article" date="2017" name="BMC Genomics">
        <title>Comparative genomic and phylogenomic analyses of the Bifidobacteriaceae family.</title>
        <authorList>
            <person name="Lugli G.A."/>
            <person name="Milani C."/>
            <person name="Turroni F."/>
            <person name="Duranti S."/>
            <person name="Mancabelli L."/>
            <person name="Mangifesta M."/>
            <person name="Ferrario C."/>
            <person name="Modesto M."/>
            <person name="Mattarelli P."/>
            <person name="Jiri K."/>
            <person name="van Sinderen D."/>
            <person name="Ventura M."/>
        </authorList>
    </citation>
    <scope>NUCLEOTIDE SEQUENCE [LARGE SCALE GENOMIC DNA]</scope>
    <source>
        <strain evidence="5 6">LMG 21773</strain>
    </source>
</reference>
<dbReference type="GO" id="GO:0051287">
    <property type="term" value="F:NAD binding"/>
    <property type="evidence" value="ECO:0007669"/>
    <property type="project" value="InterPro"/>
</dbReference>